<evidence type="ECO:0000313" key="6">
    <source>
        <dbReference type="EMBL" id="BAU48794.1"/>
    </source>
</evidence>
<dbReference type="AlphaFoldDB" id="A0A1B4VAN3"/>
<dbReference type="Proteomes" id="UP000218899">
    <property type="component" value="Chromosome"/>
</dbReference>
<keyword evidence="3" id="KW-0804">Transcription</keyword>
<dbReference type="InterPro" id="IPR023772">
    <property type="entry name" value="DNA-bd_HTH_TetR-type_CS"/>
</dbReference>
<evidence type="ECO:0000313" key="7">
    <source>
        <dbReference type="Proteomes" id="UP000218899"/>
    </source>
</evidence>
<dbReference type="Gene3D" id="1.10.357.10">
    <property type="entry name" value="Tetracycline Repressor, domain 2"/>
    <property type="match status" value="1"/>
</dbReference>
<dbReference type="KEGG" id="sva:SVA_2244"/>
<feature type="DNA-binding region" description="H-T-H motif" evidence="4">
    <location>
        <begin position="36"/>
        <end position="55"/>
    </location>
</feature>
<dbReference type="InterPro" id="IPR001647">
    <property type="entry name" value="HTH_TetR"/>
</dbReference>
<dbReference type="InterPro" id="IPR009057">
    <property type="entry name" value="Homeodomain-like_sf"/>
</dbReference>
<accession>A0A1B4VAN3</accession>
<evidence type="ECO:0000256" key="1">
    <source>
        <dbReference type="ARBA" id="ARBA00023015"/>
    </source>
</evidence>
<dbReference type="PANTHER" id="PTHR30055:SF234">
    <property type="entry name" value="HTH-TYPE TRANSCRIPTIONAL REGULATOR BETI"/>
    <property type="match status" value="1"/>
</dbReference>
<organism evidence="6 7">
    <name type="scientific">Sulfurifustis variabilis</name>
    <dbReference type="NCBI Taxonomy" id="1675686"/>
    <lineage>
        <taxon>Bacteria</taxon>
        <taxon>Pseudomonadati</taxon>
        <taxon>Pseudomonadota</taxon>
        <taxon>Gammaproteobacteria</taxon>
        <taxon>Acidiferrobacterales</taxon>
        <taxon>Acidiferrobacteraceae</taxon>
        <taxon>Sulfurifustis</taxon>
    </lineage>
</organism>
<dbReference type="InterPro" id="IPR041474">
    <property type="entry name" value="NicS_C"/>
</dbReference>
<proteinExistence type="predicted"/>
<sequence length="222" mass="24749">MTTEPSTSTRSEPDAVARILAAAATLFAEHGYDRVSMNQIAAAAAVSKANVFHHFSSKKELYLAVVRGACNAAERLRTLGEPGGPVSRRLPDYAEGMLRDMLEHDQIHRLMMRELLTDRDDRFDRDLAERVFGDTFARLVAILRSAQETGELRREIDPAMVATLLIGASVFFFQSREVLRHFPDVRFAQDPSGYSRMLVDLLLNGMAATAEPATRKIRKDAV</sequence>
<name>A0A1B4VAN3_9GAMM</name>
<dbReference type="PROSITE" id="PS01081">
    <property type="entry name" value="HTH_TETR_1"/>
    <property type="match status" value="1"/>
</dbReference>
<dbReference type="EMBL" id="AP014936">
    <property type="protein sequence ID" value="BAU48794.1"/>
    <property type="molecule type" value="Genomic_DNA"/>
</dbReference>
<dbReference type="PROSITE" id="PS50977">
    <property type="entry name" value="HTH_TETR_2"/>
    <property type="match status" value="1"/>
</dbReference>
<dbReference type="InterPro" id="IPR050109">
    <property type="entry name" value="HTH-type_TetR-like_transc_reg"/>
</dbReference>
<keyword evidence="1" id="KW-0805">Transcription regulation</keyword>
<keyword evidence="7" id="KW-1185">Reference proteome</keyword>
<dbReference type="SUPFAM" id="SSF48498">
    <property type="entry name" value="Tetracyclin repressor-like, C-terminal domain"/>
    <property type="match status" value="1"/>
</dbReference>
<protein>
    <submittedName>
        <fullName evidence="6">TetR family transcriptional regulator</fullName>
    </submittedName>
</protein>
<evidence type="ECO:0000259" key="5">
    <source>
        <dbReference type="PROSITE" id="PS50977"/>
    </source>
</evidence>
<dbReference type="InterPro" id="IPR036271">
    <property type="entry name" value="Tet_transcr_reg_TetR-rel_C_sf"/>
</dbReference>
<evidence type="ECO:0000256" key="3">
    <source>
        <dbReference type="ARBA" id="ARBA00023163"/>
    </source>
</evidence>
<dbReference type="RefSeq" id="WP_096461271.1">
    <property type="nucleotide sequence ID" value="NZ_AP014936.1"/>
</dbReference>
<dbReference type="Pfam" id="PF17938">
    <property type="entry name" value="TetR_C_29"/>
    <property type="match status" value="1"/>
</dbReference>
<dbReference type="Gene3D" id="1.10.10.60">
    <property type="entry name" value="Homeodomain-like"/>
    <property type="match status" value="1"/>
</dbReference>
<dbReference type="Pfam" id="PF00440">
    <property type="entry name" value="TetR_N"/>
    <property type="match status" value="1"/>
</dbReference>
<evidence type="ECO:0000256" key="4">
    <source>
        <dbReference type="PROSITE-ProRule" id="PRU00335"/>
    </source>
</evidence>
<keyword evidence="2 4" id="KW-0238">DNA-binding</keyword>
<dbReference type="SUPFAM" id="SSF46689">
    <property type="entry name" value="Homeodomain-like"/>
    <property type="match status" value="1"/>
</dbReference>
<dbReference type="PRINTS" id="PR00455">
    <property type="entry name" value="HTHTETR"/>
</dbReference>
<dbReference type="GO" id="GO:0000976">
    <property type="term" value="F:transcription cis-regulatory region binding"/>
    <property type="evidence" value="ECO:0007669"/>
    <property type="project" value="TreeGrafter"/>
</dbReference>
<feature type="domain" description="HTH tetR-type" evidence="5">
    <location>
        <begin position="13"/>
        <end position="73"/>
    </location>
</feature>
<gene>
    <name evidence="6" type="ORF">SVA_2244</name>
</gene>
<dbReference type="GO" id="GO:0003700">
    <property type="term" value="F:DNA-binding transcription factor activity"/>
    <property type="evidence" value="ECO:0007669"/>
    <property type="project" value="TreeGrafter"/>
</dbReference>
<reference evidence="6 7" key="1">
    <citation type="submission" date="2015-08" db="EMBL/GenBank/DDBJ databases">
        <title>Complete genome sequence of Sulfurifustis variabilis.</title>
        <authorList>
            <person name="Miura A."/>
            <person name="Kojima H."/>
            <person name="Fukui M."/>
        </authorList>
    </citation>
    <scope>NUCLEOTIDE SEQUENCE [LARGE SCALE GENOMIC DNA]</scope>
    <source>
        <strain evidence="7">skN76</strain>
    </source>
</reference>
<evidence type="ECO:0000256" key="2">
    <source>
        <dbReference type="ARBA" id="ARBA00023125"/>
    </source>
</evidence>
<dbReference type="PANTHER" id="PTHR30055">
    <property type="entry name" value="HTH-TYPE TRANSCRIPTIONAL REGULATOR RUTR"/>
    <property type="match status" value="1"/>
</dbReference>
<dbReference type="OrthoDB" id="5816932at2"/>